<evidence type="ECO:0000256" key="2">
    <source>
        <dbReference type="SAM" id="MobiDB-lite"/>
    </source>
</evidence>
<dbReference type="RefSeq" id="WP_353550726.1">
    <property type="nucleotide sequence ID" value="NZ_AP029612.1"/>
</dbReference>
<evidence type="ECO:0000256" key="3">
    <source>
        <dbReference type="SAM" id="SignalP"/>
    </source>
</evidence>
<feature type="region of interest" description="Disordered" evidence="2">
    <location>
        <begin position="559"/>
        <end position="580"/>
    </location>
</feature>
<proteinExistence type="predicted"/>
<keyword evidence="3" id="KW-0732">Signal</keyword>
<dbReference type="Gene3D" id="1.25.40.10">
    <property type="entry name" value="Tetratricopeptide repeat domain"/>
    <property type="match status" value="3"/>
</dbReference>
<evidence type="ECO:0000313" key="4">
    <source>
        <dbReference type="EMBL" id="BFG70448.1"/>
    </source>
</evidence>
<protein>
    <recommendedName>
        <fullName evidence="5">Tetratricopeptide repeat protein</fullName>
    </recommendedName>
</protein>
<evidence type="ECO:0008006" key="5">
    <source>
        <dbReference type="Google" id="ProtNLM"/>
    </source>
</evidence>
<reference evidence="4" key="1">
    <citation type="submission" date="2024-02" db="EMBL/GenBank/DDBJ databases">
        <title>Sediminibacterium planktonica sp. nov. and Sediminibacterium longus sp. nov., isolated from surface lake and river water.</title>
        <authorList>
            <person name="Watanabe K."/>
            <person name="Takemine S."/>
            <person name="Ishii Y."/>
            <person name="Ogata Y."/>
            <person name="Shindo C."/>
            <person name="Suda W."/>
        </authorList>
    </citation>
    <scope>NUCLEOTIDE SEQUENCE</scope>
    <source>
        <strain evidence="4">KACHI17</strain>
    </source>
</reference>
<dbReference type="PANTHER" id="PTHR12558:SF13">
    <property type="entry name" value="CELL DIVISION CYCLE PROTEIN 27 HOMOLOG"/>
    <property type="match status" value="1"/>
</dbReference>
<dbReference type="InterPro" id="IPR011990">
    <property type="entry name" value="TPR-like_helical_dom_sf"/>
</dbReference>
<sequence length="580" mass="63848">MKKTVSLIVTALLAVQCLMAQVADGIKFLNYEKFKSARETLKKAYDANPKDPQTIYWYGQSLIAGEAGGLTKDMLNAAKAVYQQGLQDVGSDAWLLVGMGHLEILEGGDINSAKQKFEQAITATTETKGRNKGKGNPGILNAIGRANADGGSKVGDPAYGIEKLKQAATLDLTNPDIYINMGISYLKLGGENGGEAVKAYQEAIARDPKNAKAKFRIGRIYQSQNNKELFEQFYNDAIATDPTYPPVYYTLYNYYADKDVPRAKEYLDKYVANADKDPKTDLFVADYLFRAGKYNESLEKAKQIEAEVGGIANLPELNVVYAYNYDRTNDSVRAKESIEKFFATANPAAITTSQCELATKIYSRFKGSEAQAVAYIEKAMTLDTLKNSKIAYMGKAAEIYGKAGMYRDQLGWLQKQLDLKGGSMGEFEYYQFTSTALNGKDYPLTIELGKKYLAAFPDKPQPYSFLKRAALASDPDTTTGAAIAVLDYLDSFYMKDQEKNKKAIFLNLYYRLQYYVNKSKELEKGLEVAEKMLALYPTPGDENQYATSAKGAIVEGIKAKEKQGSGNKTTSASSSSGSGS</sequence>
<feature type="signal peptide" evidence="3">
    <location>
        <begin position="1"/>
        <end position="22"/>
    </location>
</feature>
<dbReference type="EMBL" id="AP029612">
    <property type="protein sequence ID" value="BFG70448.1"/>
    <property type="molecule type" value="Genomic_DNA"/>
</dbReference>
<feature type="repeat" description="TPR" evidence="1">
    <location>
        <begin position="211"/>
        <end position="244"/>
    </location>
</feature>
<dbReference type="PANTHER" id="PTHR12558">
    <property type="entry name" value="CELL DIVISION CYCLE 16,23,27"/>
    <property type="match status" value="1"/>
</dbReference>
<accession>A0AAT9GIJ9</accession>
<dbReference type="AlphaFoldDB" id="A0AAT9GIJ9"/>
<keyword evidence="1" id="KW-0802">TPR repeat</keyword>
<dbReference type="SMART" id="SM00028">
    <property type="entry name" value="TPR"/>
    <property type="match status" value="3"/>
</dbReference>
<gene>
    <name evidence="4" type="ORF">KACHI17_13290</name>
</gene>
<dbReference type="InterPro" id="IPR019734">
    <property type="entry name" value="TPR_rpt"/>
</dbReference>
<name>A0AAT9GIJ9_9BACT</name>
<feature type="chain" id="PRO_5043389426" description="Tetratricopeptide repeat protein" evidence="3">
    <location>
        <begin position="23"/>
        <end position="580"/>
    </location>
</feature>
<evidence type="ECO:0000256" key="1">
    <source>
        <dbReference type="PROSITE-ProRule" id="PRU00339"/>
    </source>
</evidence>
<feature type="compositionally biased region" description="Low complexity" evidence="2">
    <location>
        <begin position="564"/>
        <end position="580"/>
    </location>
</feature>
<organism evidence="4">
    <name type="scientific">Sediminibacterium sp. KACHI17</name>
    <dbReference type="NCBI Taxonomy" id="1751071"/>
    <lineage>
        <taxon>Bacteria</taxon>
        <taxon>Pseudomonadati</taxon>
        <taxon>Bacteroidota</taxon>
        <taxon>Chitinophagia</taxon>
        <taxon>Chitinophagales</taxon>
        <taxon>Chitinophagaceae</taxon>
        <taxon>Sediminibacterium</taxon>
    </lineage>
</organism>
<dbReference type="PROSITE" id="PS50005">
    <property type="entry name" value="TPR"/>
    <property type="match status" value="1"/>
</dbReference>
<dbReference type="Pfam" id="PF13432">
    <property type="entry name" value="TPR_16"/>
    <property type="match status" value="1"/>
</dbReference>
<dbReference type="SUPFAM" id="SSF81901">
    <property type="entry name" value="HCP-like"/>
    <property type="match status" value="1"/>
</dbReference>